<sequence length="575" mass="67120">MKLTYKQRIFSYFFIIFALFTVSIIIFEQKEEKAQRTKALEDRLDNYAEMIHTYIEMRQLKDSDMVHIDTLAYILPEDIRISIINTEGKVTFDKDVKDISTLDNHLDRPEIRNALYQNTGSNIRMSASTKHEYLYYAKHYKEYYVRVALPYTIETKGMLKADNFFIYIVIGIFVIVLILLNYAAGRFGKSISQLKALTTKIKDDKPLTEKIEFPDDELGEIGKQLVTILKQKENSKREIEVEREKLIQHFQFSHEGICIFDKEFKKIYANTHFFQYFNFIVDQPVFNLEAIIKEEVFDPAIAFISKRTKDENFHTFQLKKNGKTFSIQTIVFEDDSFEITIKDITRTEKTRLLKQEMTNNIAHELRTPVTSLRGYLETLDSQKLEAYKQAQFIHRAHQQTIRLSNLIDDVSLISKIEEAPAQFKLEKVNLAQLVDEVRIDLTDGLAANDIKLNVSIKDDLTIDGNYTLLYSIFRNLVDNSISYAGQHIEINIKNYMEDNEYLYFSFCDTGRGVDEQYLARLFERFYRVNEGRTRDTGGSGLGLSIVKNAVLFHKGEIQVKNRAEGGLEFFFTLKK</sequence>
<dbReference type="GO" id="GO:0000155">
    <property type="term" value="F:phosphorelay sensor kinase activity"/>
    <property type="evidence" value="ECO:0007669"/>
    <property type="project" value="InterPro"/>
</dbReference>
<dbReference type="InterPro" id="IPR003661">
    <property type="entry name" value="HisK_dim/P_dom"/>
</dbReference>
<evidence type="ECO:0000256" key="2">
    <source>
        <dbReference type="ARBA" id="ARBA00012438"/>
    </source>
</evidence>
<protein>
    <recommendedName>
        <fullName evidence="2">histidine kinase</fullName>
        <ecNumber evidence="2">2.7.13.3</ecNumber>
    </recommendedName>
</protein>
<dbReference type="Gene3D" id="1.10.287.130">
    <property type="match status" value="1"/>
</dbReference>
<evidence type="ECO:0000256" key="6">
    <source>
        <dbReference type="ARBA" id="ARBA00023012"/>
    </source>
</evidence>
<dbReference type="InterPro" id="IPR050351">
    <property type="entry name" value="BphY/WalK/GraS-like"/>
</dbReference>
<evidence type="ECO:0000256" key="4">
    <source>
        <dbReference type="ARBA" id="ARBA00022679"/>
    </source>
</evidence>
<dbReference type="SMART" id="SM00388">
    <property type="entry name" value="HisKA"/>
    <property type="match status" value="1"/>
</dbReference>
<dbReference type="GO" id="GO:0005886">
    <property type="term" value="C:plasma membrane"/>
    <property type="evidence" value="ECO:0007669"/>
    <property type="project" value="TreeGrafter"/>
</dbReference>
<dbReference type="RefSeq" id="WP_296938594.1">
    <property type="nucleotide sequence ID" value="NZ_LT599032.1"/>
</dbReference>
<evidence type="ECO:0000259" key="8">
    <source>
        <dbReference type="PROSITE" id="PS50109"/>
    </source>
</evidence>
<dbReference type="InterPro" id="IPR003594">
    <property type="entry name" value="HATPase_dom"/>
</dbReference>
<feature type="transmembrane region" description="Helical" evidence="7">
    <location>
        <begin position="9"/>
        <end position="27"/>
    </location>
</feature>
<proteinExistence type="predicted"/>
<keyword evidence="7" id="KW-0812">Transmembrane</keyword>
<dbReference type="CDD" id="cd00082">
    <property type="entry name" value="HisKA"/>
    <property type="match status" value="1"/>
</dbReference>
<dbReference type="FunFam" id="3.30.565.10:FF:000006">
    <property type="entry name" value="Sensor histidine kinase WalK"/>
    <property type="match status" value="1"/>
</dbReference>
<dbReference type="GO" id="GO:0016036">
    <property type="term" value="P:cellular response to phosphate starvation"/>
    <property type="evidence" value="ECO:0007669"/>
    <property type="project" value="TreeGrafter"/>
</dbReference>
<evidence type="ECO:0000256" key="3">
    <source>
        <dbReference type="ARBA" id="ARBA00022553"/>
    </source>
</evidence>
<dbReference type="SUPFAM" id="SSF55874">
    <property type="entry name" value="ATPase domain of HSP90 chaperone/DNA topoisomerase II/histidine kinase"/>
    <property type="match status" value="1"/>
</dbReference>
<keyword evidence="7" id="KW-0472">Membrane</keyword>
<feature type="domain" description="Histidine kinase" evidence="8">
    <location>
        <begin position="360"/>
        <end position="575"/>
    </location>
</feature>
<dbReference type="GO" id="GO:0004721">
    <property type="term" value="F:phosphoprotein phosphatase activity"/>
    <property type="evidence" value="ECO:0007669"/>
    <property type="project" value="TreeGrafter"/>
</dbReference>
<keyword evidence="6" id="KW-0902">Two-component regulatory system</keyword>
<accession>A0A212IZZ4</accession>
<keyword evidence="7" id="KW-1133">Transmembrane helix</keyword>
<dbReference type="InterPro" id="IPR036890">
    <property type="entry name" value="HATPase_C_sf"/>
</dbReference>
<dbReference type="CDD" id="cd00075">
    <property type="entry name" value="HATPase"/>
    <property type="match status" value="1"/>
</dbReference>
<feature type="transmembrane region" description="Helical" evidence="7">
    <location>
        <begin position="164"/>
        <end position="184"/>
    </location>
</feature>
<keyword evidence="3" id="KW-0597">Phosphoprotein</keyword>
<dbReference type="PRINTS" id="PR00344">
    <property type="entry name" value="BCTRLSENSOR"/>
</dbReference>
<dbReference type="Pfam" id="PF00512">
    <property type="entry name" value="HisKA"/>
    <property type="match status" value="1"/>
</dbReference>
<dbReference type="AlphaFoldDB" id="A0A212IZZ4"/>
<evidence type="ECO:0000313" key="9">
    <source>
        <dbReference type="EMBL" id="SBV92798.1"/>
    </source>
</evidence>
<reference evidence="9" key="1">
    <citation type="submission" date="2016-04" db="EMBL/GenBank/DDBJ databases">
        <authorList>
            <person name="Evans L.H."/>
            <person name="Alamgir A."/>
            <person name="Owens N."/>
            <person name="Weber N.D."/>
            <person name="Virtaneva K."/>
            <person name="Barbian K."/>
            <person name="Babar A."/>
            <person name="Rosenke K."/>
        </authorList>
    </citation>
    <scope>NUCLEOTIDE SEQUENCE</scope>
    <source>
        <strain evidence="9">86-1</strain>
    </source>
</reference>
<evidence type="ECO:0000256" key="5">
    <source>
        <dbReference type="ARBA" id="ARBA00022777"/>
    </source>
</evidence>
<dbReference type="EMBL" id="FLUM01000001">
    <property type="protein sequence ID" value="SBV92798.1"/>
    <property type="molecule type" value="Genomic_DNA"/>
</dbReference>
<dbReference type="EC" id="2.7.13.3" evidence="2"/>
<dbReference type="PANTHER" id="PTHR45453">
    <property type="entry name" value="PHOSPHATE REGULON SENSOR PROTEIN PHOR"/>
    <property type="match status" value="1"/>
</dbReference>
<dbReference type="InterPro" id="IPR036097">
    <property type="entry name" value="HisK_dim/P_sf"/>
</dbReference>
<dbReference type="Gene3D" id="3.30.565.10">
    <property type="entry name" value="Histidine kinase-like ATPase, C-terminal domain"/>
    <property type="match status" value="1"/>
</dbReference>
<dbReference type="PANTHER" id="PTHR45453:SF1">
    <property type="entry name" value="PHOSPHATE REGULON SENSOR PROTEIN PHOR"/>
    <property type="match status" value="1"/>
</dbReference>
<keyword evidence="4" id="KW-0808">Transferase</keyword>
<keyword evidence="5" id="KW-0418">Kinase</keyword>
<dbReference type="PROSITE" id="PS50109">
    <property type="entry name" value="HIS_KIN"/>
    <property type="match status" value="1"/>
</dbReference>
<dbReference type="SMART" id="SM00387">
    <property type="entry name" value="HATPase_c"/>
    <property type="match status" value="1"/>
</dbReference>
<evidence type="ECO:0000256" key="7">
    <source>
        <dbReference type="SAM" id="Phobius"/>
    </source>
</evidence>
<dbReference type="InterPro" id="IPR005467">
    <property type="entry name" value="His_kinase_dom"/>
</dbReference>
<dbReference type="Pfam" id="PF02518">
    <property type="entry name" value="HATPase_c"/>
    <property type="match status" value="1"/>
</dbReference>
<comment type="catalytic activity">
    <reaction evidence="1">
        <text>ATP + protein L-histidine = ADP + protein N-phospho-L-histidine.</text>
        <dbReference type="EC" id="2.7.13.3"/>
    </reaction>
</comment>
<dbReference type="InterPro" id="IPR004358">
    <property type="entry name" value="Sig_transdc_His_kin-like_C"/>
</dbReference>
<evidence type="ECO:0000256" key="1">
    <source>
        <dbReference type="ARBA" id="ARBA00000085"/>
    </source>
</evidence>
<gene>
    <name evidence="9" type="ORF">KL86DYS1_10702</name>
</gene>
<name>A0A212IZZ4_9BACT</name>
<organism evidence="9">
    <name type="scientific">uncultured Dysgonomonas sp</name>
    <dbReference type="NCBI Taxonomy" id="206096"/>
    <lineage>
        <taxon>Bacteria</taxon>
        <taxon>Pseudomonadati</taxon>
        <taxon>Bacteroidota</taxon>
        <taxon>Bacteroidia</taxon>
        <taxon>Bacteroidales</taxon>
        <taxon>Dysgonomonadaceae</taxon>
        <taxon>Dysgonomonas</taxon>
        <taxon>environmental samples</taxon>
    </lineage>
</organism>
<dbReference type="SUPFAM" id="SSF47384">
    <property type="entry name" value="Homodimeric domain of signal transducing histidine kinase"/>
    <property type="match status" value="1"/>
</dbReference>